<dbReference type="EMBL" id="SRLD01000008">
    <property type="protein sequence ID" value="TGE18033.1"/>
    <property type="molecule type" value="Genomic_DNA"/>
</dbReference>
<evidence type="ECO:0000256" key="1">
    <source>
        <dbReference type="ARBA" id="ARBA00022737"/>
    </source>
</evidence>
<feature type="signal peptide" evidence="4">
    <location>
        <begin position="1"/>
        <end position="21"/>
    </location>
</feature>
<dbReference type="Pfam" id="PF14559">
    <property type="entry name" value="TPR_19"/>
    <property type="match status" value="1"/>
</dbReference>
<dbReference type="Gene3D" id="1.25.40.10">
    <property type="entry name" value="Tetratricopeptide repeat domain"/>
    <property type="match status" value="3"/>
</dbReference>
<organism evidence="5 6">
    <name type="scientific">Hymenobacter elongatus</name>
    <dbReference type="NCBI Taxonomy" id="877208"/>
    <lineage>
        <taxon>Bacteria</taxon>
        <taxon>Pseudomonadati</taxon>
        <taxon>Bacteroidota</taxon>
        <taxon>Cytophagia</taxon>
        <taxon>Cytophagales</taxon>
        <taxon>Hymenobacteraceae</taxon>
        <taxon>Hymenobacter</taxon>
    </lineage>
</organism>
<sequence length="319" mass="35637">MRKALLVLMLFCLATPRLTHAQNRDAVEKPRYAGRPHTAAQRQADQEFVAQALKKYKTRAAASETYVDAGWGAFYQEKFGQALQAYNQAWLLDSASANVYYGFSAYLSRRGTPAEAERYFELGQQHDPKNRGALTYYTRLADLQEKLGEHAGVLASYQQVLKLDPNNAAAYRTLGSTYLALQDSAKARQHLKKALTLNATDSVVYLGLGQLAYARQDYGRAVAAYSQALRVNARYLDAYAARGLAYEQQGSLKEAVADYSKCLEMADFLDKGQFHRMIGIAQIKLEDPGACESLKQALRWGDAAVGEKELKRIIKEHCR</sequence>
<dbReference type="InterPro" id="IPR050498">
    <property type="entry name" value="Ycf3"/>
</dbReference>
<keyword evidence="4" id="KW-0732">Signal</keyword>
<protein>
    <submittedName>
        <fullName evidence="5">Tetratricopeptide repeat protein</fullName>
    </submittedName>
</protein>
<dbReference type="SUPFAM" id="SSF48452">
    <property type="entry name" value="TPR-like"/>
    <property type="match status" value="1"/>
</dbReference>
<evidence type="ECO:0000313" key="5">
    <source>
        <dbReference type="EMBL" id="TGE18033.1"/>
    </source>
</evidence>
<feature type="repeat" description="TPR" evidence="3">
    <location>
        <begin position="134"/>
        <end position="167"/>
    </location>
</feature>
<dbReference type="GO" id="GO:0046813">
    <property type="term" value="P:receptor-mediated virion attachment to host cell"/>
    <property type="evidence" value="ECO:0007669"/>
    <property type="project" value="TreeGrafter"/>
</dbReference>
<feature type="repeat" description="TPR" evidence="3">
    <location>
        <begin position="168"/>
        <end position="201"/>
    </location>
</feature>
<name>A0A4Z0PQ85_9BACT</name>
<dbReference type="SMART" id="SM00028">
    <property type="entry name" value="TPR"/>
    <property type="match status" value="6"/>
</dbReference>
<dbReference type="Pfam" id="PF13432">
    <property type="entry name" value="TPR_16"/>
    <property type="match status" value="1"/>
</dbReference>
<evidence type="ECO:0000256" key="4">
    <source>
        <dbReference type="SAM" id="SignalP"/>
    </source>
</evidence>
<evidence type="ECO:0000313" key="6">
    <source>
        <dbReference type="Proteomes" id="UP000297739"/>
    </source>
</evidence>
<reference evidence="5 6" key="1">
    <citation type="submission" date="2019-04" db="EMBL/GenBank/DDBJ databases">
        <authorList>
            <person name="Feng G."/>
            <person name="Zhang J."/>
            <person name="Zhu H."/>
        </authorList>
    </citation>
    <scope>NUCLEOTIDE SEQUENCE [LARGE SCALE GENOMIC DNA]</scope>
    <source>
        <strain evidence="5 6">JCM 17223</strain>
    </source>
</reference>
<evidence type="ECO:0000256" key="3">
    <source>
        <dbReference type="PROSITE-ProRule" id="PRU00339"/>
    </source>
</evidence>
<feature type="repeat" description="TPR" evidence="3">
    <location>
        <begin position="202"/>
        <end position="235"/>
    </location>
</feature>
<dbReference type="InterPro" id="IPR011990">
    <property type="entry name" value="TPR-like_helical_dom_sf"/>
</dbReference>
<keyword evidence="2 3" id="KW-0802">TPR repeat</keyword>
<feature type="repeat" description="TPR" evidence="3">
    <location>
        <begin position="236"/>
        <end position="269"/>
    </location>
</feature>
<dbReference type="AlphaFoldDB" id="A0A4Z0PQ85"/>
<dbReference type="PANTHER" id="PTHR44858">
    <property type="entry name" value="TETRATRICOPEPTIDE REPEAT PROTEIN 6"/>
    <property type="match status" value="1"/>
</dbReference>
<keyword evidence="6" id="KW-1185">Reference proteome</keyword>
<accession>A0A4Z0PQ85</accession>
<gene>
    <name evidence="5" type="ORF">E5J99_05705</name>
</gene>
<evidence type="ECO:0000256" key="2">
    <source>
        <dbReference type="ARBA" id="ARBA00022803"/>
    </source>
</evidence>
<dbReference type="OrthoDB" id="7058419at2"/>
<dbReference type="GO" id="GO:0009279">
    <property type="term" value="C:cell outer membrane"/>
    <property type="evidence" value="ECO:0007669"/>
    <property type="project" value="TreeGrafter"/>
</dbReference>
<keyword evidence="1" id="KW-0677">Repeat</keyword>
<proteinExistence type="predicted"/>
<dbReference type="PROSITE" id="PS50005">
    <property type="entry name" value="TPR"/>
    <property type="match status" value="4"/>
</dbReference>
<dbReference type="InterPro" id="IPR019734">
    <property type="entry name" value="TPR_rpt"/>
</dbReference>
<dbReference type="PANTHER" id="PTHR44858:SF1">
    <property type="entry name" value="UDP-N-ACETYLGLUCOSAMINE--PEPTIDE N-ACETYLGLUCOSAMINYLTRANSFERASE SPINDLY-RELATED"/>
    <property type="match status" value="1"/>
</dbReference>
<feature type="chain" id="PRO_5021289435" evidence="4">
    <location>
        <begin position="22"/>
        <end position="319"/>
    </location>
</feature>
<dbReference type="Proteomes" id="UP000297739">
    <property type="component" value="Unassembled WGS sequence"/>
</dbReference>
<comment type="caution">
    <text evidence="5">The sequence shown here is derived from an EMBL/GenBank/DDBJ whole genome shotgun (WGS) entry which is preliminary data.</text>
</comment>